<proteinExistence type="inferred from homology"/>
<dbReference type="GO" id="GO:0046982">
    <property type="term" value="F:protein heterodimerization activity"/>
    <property type="evidence" value="ECO:0007669"/>
    <property type="project" value="InterPro"/>
</dbReference>
<evidence type="ECO:0000256" key="8">
    <source>
        <dbReference type="ARBA" id="ARBA00047146"/>
    </source>
</evidence>
<dbReference type="InterPro" id="IPR018552">
    <property type="entry name" value="CENP-X"/>
</dbReference>
<keyword evidence="6" id="KW-0234">DNA repair</keyword>
<evidence type="ECO:0000256" key="7">
    <source>
        <dbReference type="ARBA" id="ARBA00023242"/>
    </source>
</evidence>
<dbReference type="AlphaFoldDB" id="A0A9P0DGH0"/>
<dbReference type="Pfam" id="PF09415">
    <property type="entry name" value="CENP-X"/>
    <property type="match status" value="1"/>
</dbReference>
<comment type="similarity">
    <text evidence="2">Belongs to the CENP-X/MHF2 family.</text>
</comment>
<dbReference type="GO" id="GO:0051382">
    <property type="term" value="P:kinetochore assembly"/>
    <property type="evidence" value="ECO:0007669"/>
    <property type="project" value="InterPro"/>
</dbReference>
<organism evidence="9 10">
    <name type="scientific">Phaedon cochleariae</name>
    <name type="common">Mustard beetle</name>
    <dbReference type="NCBI Taxonomy" id="80249"/>
    <lineage>
        <taxon>Eukaryota</taxon>
        <taxon>Metazoa</taxon>
        <taxon>Ecdysozoa</taxon>
        <taxon>Arthropoda</taxon>
        <taxon>Hexapoda</taxon>
        <taxon>Insecta</taxon>
        <taxon>Pterygota</taxon>
        <taxon>Neoptera</taxon>
        <taxon>Endopterygota</taxon>
        <taxon>Coleoptera</taxon>
        <taxon>Polyphaga</taxon>
        <taxon>Cucujiformia</taxon>
        <taxon>Chrysomeloidea</taxon>
        <taxon>Chrysomelidae</taxon>
        <taxon>Chrysomelinae</taxon>
        <taxon>Chrysomelini</taxon>
        <taxon>Phaedon</taxon>
    </lineage>
</organism>
<reference evidence="9" key="1">
    <citation type="submission" date="2022-01" db="EMBL/GenBank/DDBJ databases">
        <authorList>
            <person name="King R."/>
        </authorList>
    </citation>
    <scope>NUCLEOTIDE SEQUENCE</scope>
</reference>
<protein>
    <recommendedName>
        <fullName evidence="3">Centromere protein X</fullName>
    </recommendedName>
</protein>
<evidence type="ECO:0000256" key="2">
    <source>
        <dbReference type="ARBA" id="ARBA00009359"/>
    </source>
</evidence>
<evidence type="ECO:0000313" key="9">
    <source>
        <dbReference type="EMBL" id="CAH1116608.1"/>
    </source>
</evidence>
<dbReference type="PANTHER" id="PTHR28680:SF1">
    <property type="entry name" value="CENTROMERE PROTEIN X"/>
    <property type="match status" value="1"/>
</dbReference>
<dbReference type="Proteomes" id="UP001153737">
    <property type="component" value="Chromosome 1"/>
</dbReference>
<dbReference type="GO" id="GO:0043240">
    <property type="term" value="C:Fanconi anaemia nuclear complex"/>
    <property type="evidence" value="ECO:0007669"/>
    <property type="project" value="TreeGrafter"/>
</dbReference>
<gene>
    <name evidence="9" type="ORF">PHAECO_LOCUS39</name>
</gene>
<accession>A0A9P0DGH0</accession>
<dbReference type="CDD" id="cd22921">
    <property type="entry name" value="HFD_CENP-X"/>
    <property type="match status" value="1"/>
</dbReference>
<dbReference type="SUPFAM" id="SSF47113">
    <property type="entry name" value="Histone-fold"/>
    <property type="match status" value="1"/>
</dbReference>
<dbReference type="GO" id="GO:0031297">
    <property type="term" value="P:replication fork processing"/>
    <property type="evidence" value="ECO:0007669"/>
    <property type="project" value="TreeGrafter"/>
</dbReference>
<keyword evidence="10" id="KW-1185">Reference proteome</keyword>
<dbReference type="GO" id="GO:0071821">
    <property type="term" value="C:FANCM-MHF complex"/>
    <property type="evidence" value="ECO:0007669"/>
    <property type="project" value="TreeGrafter"/>
</dbReference>
<dbReference type="GO" id="GO:0000712">
    <property type="term" value="P:resolution of meiotic recombination intermediates"/>
    <property type="evidence" value="ECO:0007669"/>
    <property type="project" value="TreeGrafter"/>
</dbReference>
<dbReference type="GO" id="GO:0003677">
    <property type="term" value="F:DNA binding"/>
    <property type="evidence" value="ECO:0007669"/>
    <property type="project" value="UniProtKB-KW"/>
</dbReference>
<evidence type="ECO:0000256" key="4">
    <source>
        <dbReference type="ARBA" id="ARBA00022763"/>
    </source>
</evidence>
<dbReference type="GO" id="GO:0006281">
    <property type="term" value="P:DNA repair"/>
    <property type="evidence" value="ECO:0007669"/>
    <property type="project" value="UniProtKB-KW"/>
</dbReference>
<dbReference type="EMBL" id="OU896707">
    <property type="protein sequence ID" value="CAH1116608.1"/>
    <property type="molecule type" value="Genomic_DNA"/>
</dbReference>
<evidence type="ECO:0000256" key="3">
    <source>
        <dbReference type="ARBA" id="ARBA00016388"/>
    </source>
</evidence>
<evidence type="ECO:0000256" key="6">
    <source>
        <dbReference type="ARBA" id="ARBA00023204"/>
    </source>
</evidence>
<comment type="subcellular location">
    <subcellularLocation>
        <location evidence="1">Nucleus</location>
    </subcellularLocation>
</comment>
<evidence type="ECO:0000256" key="5">
    <source>
        <dbReference type="ARBA" id="ARBA00023125"/>
    </source>
</evidence>
<sequence>MVIRSIRTGKVINHKPPELMADPPKAMDDVSTTFRHDIIKEALKTKFANQKNKISDEAVELVAEITKILVIETAARAIKQAKLENRSRVSLEQVETILPQLMLDFP</sequence>
<name>A0A9P0DGH0_PHACE</name>
<dbReference type="PANTHER" id="PTHR28680">
    <property type="entry name" value="CENTROMERE PROTEIN X"/>
    <property type="match status" value="1"/>
</dbReference>
<comment type="subunit">
    <text evidence="8">Heterodimer with CENPX, sometimes called MHF; this interaction stabilizes both partners. MHF heterodimers can assemble to form tetrameric structures. MHF also coassemble with CENPT-CENPW heterodimers at centromeres to form the tetrameric CENP-T-W-S-X complex. Forms a discrete complex with FANCM and CENPX, called FANCM-MHF; this interaction, probably mediated by direct binding between CENPS and FANCM, leads to synergistic activation of double-stranded DNA binding and strongly stimulates FANCM-mediated DNA remodeling. Recruited by FANCM to the Fanconi anemia (FA) core complex, which consists of CENPS, CENPX, FANCA, FANCB, FANCC, FANCE, FANCF, FANCG, FANCL, FANCM, FAAP24 and FAAP100. The FA core complex associates with Bloom syndrome (BLM) complex, which consists of at least BLM, DNA topoisomerase 3-alpha (TOP3A), RMI1/BLAP75, RPA1/RPA70 and RPA2/RPA32. The super complex between FA and BLM is called BRAFT.</text>
</comment>
<dbReference type="InterPro" id="IPR009072">
    <property type="entry name" value="Histone-fold"/>
</dbReference>
<evidence type="ECO:0000256" key="1">
    <source>
        <dbReference type="ARBA" id="ARBA00004123"/>
    </source>
</evidence>
<reference evidence="9" key="2">
    <citation type="submission" date="2022-10" db="EMBL/GenBank/DDBJ databases">
        <authorList>
            <consortium name="ENA_rothamsted_submissions"/>
            <consortium name="culmorum"/>
            <person name="King R."/>
        </authorList>
    </citation>
    <scope>NUCLEOTIDE SEQUENCE</scope>
</reference>
<dbReference type="OrthoDB" id="2500381at2759"/>
<keyword evidence="7" id="KW-0539">Nucleus</keyword>
<evidence type="ECO:0000313" key="10">
    <source>
        <dbReference type="Proteomes" id="UP001153737"/>
    </source>
</evidence>
<keyword evidence="5" id="KW-0238">DNA-binding</keyword>
<dbReference type="Gene3D" id="6.10.130.30">
    <property type="match status" value="1"/>
</dbReference>
<keyword evidence="4" id="KW-0227">DNA damage</keyword>